<sequence length="304" mass="30779">MRFLSTLASLLLIGVTSTAAQDECSTSISSSDNTIVQFAWYLQVFIERFYSSVQIDQSFISSLPGGSPSSYYNLQGLQQQNRLGLSAVQQVGTKIPGFDTPGCEFTFPRVSSGISYIQNAAKLEADVSGAFIGLTAYTQKPELAFLFSRLACEHSAHAAWLGGFTGSNSTVFPRNSTSLVPAYTPDHVLKSGNRPGQLGQYIHSCARAPAAPGGQAVVIGNLGAALVAPSASSSFVAATSSAKPSGPFASGVFSGSLASPASSTSVSGFTSSSGAASSSGIFGGGAGGSSSTPASSSASPSSSS</sequence>
<evidence type="ECO:0000256" key="2">
    <source>
        <dbReference type="SAM" id="SignalP"/>
    </source>
</evidence>
<feature type="compositionally biased region" description="Low complexity" evidence="1">
    <location>
        <begin position="256"/>
        <end position="280"/>
    </location>
</feature>
<gene>
    <name evidence="3" type="ORF">SI65_03861</name>
</gene>
<feature type="compositionally biased region" description="Low complexity" evidence="1">
    <location>
        <begin position="289"/>
        <end position="304"/>
    </location>
</feature>
<keyword evidence="2" id="KW-0732">Signal</keyword>
<accession>A0A1E3BIS9</accession>
<reference evidence="3 4" key="1">
    <citation type="journal article" date="2016" name="BMC Genomics">
        <title>Comparative genomic and transcriptomic analyses of the Fuzhuan brick tea-fermentation fungus Aspergillus cristatus.</title>
        <authorList>
            <person name="Ge Y."/>
            <person name="Wang Y."/>
            <person name="Liu Y."/>
            <person name="Tan Y."/>
            <person name="Ren X."/>
            <person name="Zhang X."/>
            <person name="Hyde K.D."/>
            <person name="Liu Y."/>
            <person name="Liu Z."/>
        </authorList>
    </citation>
    <scope>NUCLEOTIDE SEQUENCE [LARGE SCALE GENOMIC DNA]</scope>
    <source>
        <strain evidence="3 4">GZAAS20.1005</strain>
    </source>
</reference>
<feature type="signal peptide" evidence="2">
    <location>
        <begin position="1"/>
        <end position="20"/>
    </location>
</feature>
<feature type="chain" id="PRO_5009123800" evidence="2">
    <location>
        <begin position="21"/>
        <end position="304"/>
    </location>
</feature>
<comment type="caution">
    <text evidence="3">The sequence shown here is derived from an EMBL/GenBank/DDBJ whole genome shotgun (WGS) entry which is preliminary data.</text>
</comment>
<name>A0A1E3BIS9_ASPCR</name>
<organism evidence="3 4">
    <name type="scientific">Aspergillus cristatus</name>
    <name type="common">Chinese Fuzhuan brick tea-fermentation fungus</name>
    <name type="synonym">Eurotium cristatum</name>
    <dbReference type="NCBI Taxonomy" id="573508"/>
    <lineage>
        <taxon>Eukaryota</taxon>
        <taxon>Fungi</taxon>
        <taxon>Dikarya</taxon>
        <taxon>Ascomycota</taxon>
        <taxon>Pezizomycotina</taxon>
        <taxon>Eurotiomycetes</taxon>
        <taxon>Eurotiomycetidae</taxon>
        <taxon>Eurotiales</taxon>
        <taxon>Aspergillaceae</taxon>
        <taxon>Aspergillus</taxon>
        <taxon>Aspergillus subgen. Aspergillus</taxon>
    </lineage>
</organism>
<protein>
    <submittedName>
        <fullName evidence="3">Uncharacterized protein</fullName>
    </submittedName>
</protein>
<evidence type="ECO:0000313" key="3">
    <source>
        <dbReference type="EMBL" id="ODM20808.1"/>
    </source>
</evidence>
<evidence type="ECO:0000256" key="1">
    <source>
        <dbReference type="SAM" id="MobiDB-lite"/>
    </source>
</evidence>
<dbReference type="VEuPathDB" id="FungiDB:SI65_03861"/>
<proteinExistence type="predicted"/>
<dbReference type="Proteomes" id="UP000094569">
    <property type="component" value="Unassembled WGS sequence"/>
</dbReference>
<dbReference type="AlphaFoldDB" id="A0A1E3BIS9"/>
<dbReference type="Pfam" id="PF13668">
    <property type="entry name" value="Ferritin_2"/>
    <property type="match status" value="1"/>
</dbReference>
<dbReference type="OrthoDB" id="4363568at2759"/>
<dbReference type="EMBL" id="JXNT01000003">
    <property type="protein sequence ID" value="ODM20808.1"/>
    <property type="molecule type" value="Genomic_DNA"/>
</dbReference>
<evidence type="ECO:0000313" key="4">
    <source>
        <dbReference type="Proteomes" id="UP000094569"/>
    </source>
</evidence>
<keyword evidence="4" id="KW-1185">Reference proteome</keyword>
<feature type="region of interest" description="Disordered" evidence="1">
    <location>
        <begin position="256"/>
        <end position="304"/>
    </location>
</feature>